<reference evidence="1" key="1">
    <citation type="submission" date="2013-07" db="EMBL/GenBank/DDBJ databases">
        <title>The genome of Eucalyptus grandis.</title>
        <authorList>
            <person name="Schmutz J."/>
            <person name="Hayes R."/>
            <person name="Myburg A."/>
            <person name="Tuskan G."/>
            <person name="Grattapaglia D."/>
            <person name="Rokhsar D.S."/>
        </authorList>
    </citation>
    <scope>NUCLEOTIDE SEQUENCE</scope>
    <source>
        <tissue evidence="1">Leaf extractions</tissue>
    </source>
</reference>
<organism evidence="1">
    <name type="scientific">Eucalyptus grandis</name>
    <name type="common">Flooded gum</name>
    <dbReference type="NCBI Taxonomy" id="71139"/>
    <lineage>
        <taxon>Eukaryota</taxon>
        <taxon>Viridiplantae</taxon>
        <taxon>Streptophyta</taxon>
        <taxon>Embryophyta</taxon>
        <taxon>Tracheophyta</taxon>
        <taxon>Spermatophyta</taxon>
        <taxon>Magnoliopsida</taxon>
        <taxon>eudicotyledons</taxon>
        <taxon>Gunneridae</taxon>
        <taxon>Pentapetalae</taxon>
        <taxon>rosids</taxon>
        <taxon>malvids</taxon>
        <taxon>Myrtales</taxon>
        <taxon>Myrtaceae</taxon>
        <taxon>Myrtoideae</taxon>
        <taxon>Eucalypteae</taxon>
        <taxon>Eucalyptus</taxon>
    </lineage>
</organism>
<protein>
    <submittedName>
        <fullName evidence="1">Uncharacterized protein</fullName>
    </submittedName>
</protein>
<dbReference type="AlphaFoldDB" id="A0A059AUV3"/>
<name>A0A059AUV3_EUCGR</name>
<dbReference type="InParanoid" id="A0A059AUV3"/>
<dbReference type="Gramene" id="KCW57534">
    <property type="protein sequence ID" value="KCW57534"/>
    <property type="gene ID" value="EUGRSUZ_H00303"/>
</dbReference>
<proteinExistence type="predicted"/>
<sequence>MSPQPGERIPATGPSRALMPLLPQISSCCRREAPWFDTLSTSNTVAPYALHRQVSTPLGRHHFHSPSVIATSSHREIHSSVALCLSFPSASPPVTAAMPPHRILLPLIIKGRRRNRTGPAHQA</sequence>
<dbReference type="EMBL" id="KK198760">
    <property type="protein sequence ID" value="KCW57534.1"/>
    <property type="molecule type" value="Genomic_DNA"/>
</dbReference>
<gene>
    <name evidence="1" type="ORF">EUGRSUZ_H00303</name>
</gene>
<accession>A0A059AUV3</accession>
<evidence type="ECO:0000313" key="1">
    <source>
        <dbReference type="EMBL" id="KCW57534.1"/>
    </source>
</evidence>